<keyword evidence="4 7" id="KW-0812">Transmembrane</keyword>
<evidence type="ECO:0000256" key="1">
    <source>
        <dbReference type="ARBA" id="ARBA00004651"/>
    </source>
</evidence>
<reference evidence="8 9" key="1">
    <citation type="submission" date="2017-10" db="EMBL/GenBank/DDBJ databases">
        <title>Sequencing the genomes of 1000 actinobacteria strains.</title>
        <authorList>
            <person name="Klenk H.-P."/>
        </authorList>
    </citation>
    <scope>NUCLEOTIDE SEQUENCE [LARGE SCALE GENOMIC DNA]</scope>
    <source>
        <strain evidence="8 9">DSM 18966</strain>
    </source>
</reference>
<feature type="transmembrane region" description="Helical" evidence="7">
    <location>
        <begin position="353"/>
        <end position="374"/>
    </location>
</feature>
<feature type="transmembrane region" description="Helical" evidence="7">
    <location>
        <begin position="291"/>
        <end position="307"/>
    </location>
</feature>
<proteinExistence type="inferred from homology"/>
<feature type="transmembrane region" description="Helical" evidence="7">
    <location>
        <begin position="261"/>
        <end position="279"/>
    </location>
</feature>
<dbReference type="Proteomes" id="UP000225548">
    <property type="component" value="Unassembled WGS sequence"/>
</dbReference>
<evidence type="ECO:0000256" key="7">
    <source>
        <dbReference type="SAM" id="Phobius"/>
    </source>
</evidence>
<evidence type="ECO:0000256" key="4">
    <source>
        <dbReference type="ARBA" id="ARBA00022692"/>
    </source>
</evidence>
<evidence type="ECO:0000256" key="2">
    <source>
        <dbReference type="ARBA" id="ARBA00007977"/>
    </source>
</evidence>
<protein>
    <submittedName>
        <fullName evidence="8">Putative integral membrane protein (TIGR00698 family)</fullName>
    </submittedName>
</protein>
<keyword evidence="9" id="KW-1185">Reference proteome</keyword>
<keyword evidence="6 7" id="KW-0472">Membrane</keyword>
<feature type="transmembrane region" description="Helical" evidence="7">
    <location>
        <begin position="194"/>
        <end position="217"/>
    </location>
</feature>
<comment type="subcellular location">
    <subcellularLocation>
        <location evidence="1">Cell membrane</location>
        <topology evidence="1">Multi-pass membrane protein</topology>
    </subcellularLocation>
</comment>
<evidence type="ECO:0000256" key="6">
    <source>
        <dbReference type="ARBA" id="ARBA00023136"/>
    </source>
</evidence>
<gene>
    <name evidence="8" type="ORF">ATL42_0544</name>
</gene>
<evidence type="ECO:0000313" key="8">
    <source>
        <dbReference type="EMBL" id="PFG32700.1"/>
    </source>
</evidence>
<comment type="similarity">
    <text evidence="2">Belongs to the UPF0324 family.</text>
</comment>
<dbReference type="InterPro" id="IPR018383">
    <property type="entry name" value="UPF0324_pro"/>
</dbReference>
<dbReference type="AlphaFoldDB" id="A0A2A9E3C2"/>
<dbReference type="PANTHER" id="PTHR30106">
    <property type="entry name" value="INNER MEMBRANE PROTEIN YEIH-RELATED"/>
    <property type="match status" value="1"/>
</dbReference>
<feature type="transmembrane region" description="Helical" evidence="7">
    <location>
        <begin position="327"/>
        <end position="346"/>
    </location>
</feature>
<evidence type="ECO:0000313" key="9">
    <source>
        <dbReference type="Proteomes" id="UP000225548"/>
    </source>
</evidence>
<name>A0A2A9E3C2_9MICO</name>
<feature type="transmembrane region" description="Helical" evidence="7">
    <location>
        <begin position="124"/>
        <end position="141"/>
    </location>
</feature>
<dbReference type="EMBL" id="PDJG01000001">
    <property type="protein sequence ID" value="PFG32700.1"/>
    <property type="molecule type" value="Genomic_DNA"/>
</dbReference>
<accession>A0A2A9E3C2</accession>
<dbReference type="Pfam" id="PF03601">
    <property type="entry name" value="Cons_hypoth698"/>
    <property type="match status" value="1"/>
</dbReference>
<evidence type="ECO:0000256" key="3">
    <source>
        <dbReference type="ARBA" id="ARBA00022475"/>
    </source>
</evidence>
<organism evidence="8 9">
    <name type="scientific">Sanguibacter antarcticus</name>
    <dbReference type="NCBI Taxonomy" id="372484"/>
    <lineage>
        <taxon>Bacteria</taxon>
        <taxon>Bacillati</taxon>
        <taxon>Actinomycetota</taxon>
        <taxon>Actinomycetes</taxon>
        <taxon>Micrococcales</taxon>
        <taxon>Sanguibacteraceae</taxon>
        <taxon>Sanguibacter</taxon>
    </lineage>
</organism>
<keyword evidence="5 7" id="KW-1133">Transmembrane helix</keyword>
<sequence>MRMNLMCWRRSAVHGGSMHTVEIPLALRVRLLAPGVGLALVVSAASLASSGLVARSVGVVVSPLVVAMVLGALLGSLGARSPLQPQALQPGLDLTARTILRTGVVLLGLELSLGQLSALGWRGLTVIAITVACTFSGTLFLGRLMGVPAVTRLYVATGFSICGAAAIAAMRGVVAERRPDGLSEESGEDGDQQALGTALALVTVYGSIAIAVLPAVASVLGLTDAQAGLWIGASVQEVAQVVAAAGVVSGAALAAATVAKLARVVLLAPVLAMASVVWTGTVHEDLGTRRPTIVPGFVLGFLGAVVLRSTGMLPEGLLDATGVVRDLLLGAAMFALGTNVDVVRLVRTGRRALGLGAAASTLCAGVGLVATLALT</sequence>
<feature type="transmembrane region" description="Helical" evidence="7">
    <location>
        <begin position="229"/>
        <end position="255"/>
    </location>
</feature>
<evidence type="ECO:0000256" key="5">
    <source>
        <dbReference type="ARBA" id="ARBA00022989"/>
    </source>
</evidence>
<comment type="caution">
    <text evidence="8">The sequence shown here is derived from an EMBL/GenBank/DDBJ whole genome shotgun (WGS) entry which is preliminary data.</text>
</comment>
<keyword evidence="3" id="KW-1003">Cell membrane</keyword>
<feature type="transmembrane region" description="Helical" evidence="7">
    <location>
        <begin position="153"/>
        <end position="174"/>
    </location>
</feature>
<dbReference type="GO" id="GO:0005886">
    <property type="term" value="C:plasma membrane"/>
    <property type="evidence" value="ECO:0007669"/>
    <property type="project" value="UniProtKB-SubCell"/>
</dbReference>
<dbReference type="PANTHER" id="PTHR30106:SF2">
    <property type="entry name" value="UPF0324 INNER MEMBRANE PROTEIN YEIH"/>
    <property type="match status" value="1"/>
</dbReference>
<feature type="transmembrane region" description="Helical" evidence="7">
    <location>
        <begin position="60"/>
        <end position="79"/>
    </location>
</feature>